<dbReference type="VEuPathDB" id="FungiDB:D8B26_000605"/>
<proteinExistence type="predicted"/>
<dbReference type="VEuPathDB" id="FungiDB:CPSG_08731"/>
<dbReference type="EMBL" id="GL636504">
    <property type="protein sequence ID" value="EFW14724.1"/>
    <property type="molecule type" value="Genomic_DNA"/>
</dbReference>
<gene>
    <name evidence="1" type="ORF">CPSG_08731</name>
</gene>
<keyword evidence="2" id="KW-1185">Reference proteome</keyword>
<organism evidence="2">
    <name type="scientific">Coccidioides posadasii (strain RMSCC 757 / Silveira)</name>
    <name type="common">Valley fever fungus</name>
    <dbReference type="NCBI Taxonomy" id="443226"/>
    <lineage>
        <taxon>Eukaryota</taxon>
        <taxon>Fungi</taxon>
        <taxon>Dikarya</taxon>
        <taxon>Ascomycota</taxon>
        <taxon>Pezizomycotina</taxon>
        <taxon>Eurotiomycetes</taxon>
        <taxon>Eurotiomycetidae</taxon>
        <taxon>Onygenales</taxon>
        <taxon>Onygenaceae</taxon>
        <taxon>Coccidioides</taxon>
    </lineage>
</organism>
<evidence type="ECO:0000313" key="1">
    <source>
        <dbReference type="EMBL" id="EFW14724.1"/>
    </source>
</evidence>
<reference evidence="2" key="1">
    <citation type="journal article" date="2010" name="Genome Res.">
        <title>Population genomic sequencing of Coccidioides fungi reveals recent hybridization and transposon control.</title>
        <authorList>
            <person name="Neafsey D.E."/>
            <person name="Barker B.M."/>
            <person name="Sharpton T.J."/>
            <person name="Stajich J.E."/>
            <person name="Park D.J."/>
            <person name="Whiston E."/>
            <person name="Hung C.-Y."/>
            <person name="McMahan C."/>
            <person name="White J."/>
            <person name="Sykes S."/>
            <person name="Heiman D."/>
            <person name="Young S."/>
            <person name="Zeng Q."/>
            <person name="Abouelleil A."/>
            <person name="Aftuck L."/>
            <person name="Bessette D."/>
            <person name="Brown A."/>
            <person name="FitzGerald M."/>
            <person name="Lui A."/>
            <person name="Macdonald J.P."/>
            <person name="Priest M."/>
            <person name="Orbach M.J."/>
            <person name="Galgiani J.N."/>
            <person name="Kirkland T.N."/>
            <person name="Cole G.T."/>
            <person name="Birren B.W."/>
            <person name="Henn M.R."/>
            <person name="Taylor J.W."/>
            <person name="Rounsley S.D."/>
        </authorList>
    </citation>
    <scope>NUCLEOTIDE SEQUENCE [LARGE SCALE GENOMIC DNA]</scope>
    <source>
        <strain evidence="2">RMSCC 757 / Silveira</strain>
    </source>
</reference>
<accession>E9DFY2</accession>
<protein>
    <submittedName>
        <fullName evidence="1">Uncharacterized protein</fullName>
    </submittedName>
</protein>
<dbReference type="AlphaFoldDB" id="E9DFY2"/>
<name>E9DFY2_COCPS</name>
<sequence>MAALGVMFKICSYQSTSQLCLYPNPHRTIPFLSPPVLSNAGDRLPRSLHTFCFRRRQQAGFCPVPMNDLATALQKLHIDLRPMLGMSRAFGCISEENYQRVDSQQQKQAPIKSAKTTHLVQEILILGCPVFCVQGLQGEAIERMASLH</sequence>
<evidence type="ECO:0000313" key="2">
    <source>
        <dbReference type="Proteomes" id="UP000002497"/>
    </source>
</evidence>
<dbReference type="Proteomes" id="UP000002497">
    <property type="component" value="Unassembled WGS sequence"/>
</dbReference>
<dbReference type="HOGENOM" id="CLU_1758639_0_0_1"/>
<reference evidence="2" key="2">
    <citation type="submission" date="2010-03" db="EMBL/GenBank/DDBJ databases">
        <title>The genome sequence of Coccidioides posadasii strain Silveira.</title>
        <authorList>
            <consortium name="The Broad Institute Genome Sequencing Center for Infectious Disease"/>
            <person name="Neafsey D."/>
            <person name="Orbach M."/>
            <person name="Henn M.R."/>
            <person name="Cole G.T."/>
            <person name="Galgiani J."/>
            <person name="Gardner M.J."/>
            <person name="Kirkland T.N."/>
            <person name="Taylor J.W."/>
            <person name="Young S.K."/>
            <person name="Zeng Q."/>
            <person name="Koehrsen M."/>
            <person name="Alvarado L."/>
            <person name="Berlin A."/>
            <person name="Borenstein D."/>
            <person name="Chapman S.B."/>
            <person name="Chen Z."/>
            <person name="Engels R."/>
            <person name="Freedman E."/>
            <person name="Gellesch M."/>
            <person name="Goldberg J."/>
            <person name="Griggs A."/>
            <person name="Gujja S."/>
            <person name="Heilman E."/>
            <person name="Heiman D."/>
            <person name="Howarth C."/>
            <person name="Jen D."/>
            <person name="Larson L."/>
            <person name="Mehta T."/>
            <person name="Neiman D."/>
            <person name="Park D."/>
            <person name="Pearson M."/>
            <person name="Richards J."/>
            <person name="Roberts A."/>
            <person name="Saif S."/>
            <person name="Shea T."/>
            <person name="Shenoy N."/>
            <person name="Sisk P."/>
            <person name="Stolte C."/>
            <person name="Sykes S."/>
            <person name="Walk T."/>
            <person name="White J."/>
            <person name="Yandava C."/>
            <person name="Haas B."/>
            <person name="Nusbaum C."/>
            <person name="Birren B."/>
        </authorList>
    </citation>
    <scope>NUCLEOTIDE SEQUENCE [LARGE SCALE GENOMIC DNA]</scope>
    <source>
        <strain evidence="2">RMSCC 757 / Silveira</strain>
    </source>
</reference>